<reference evidence="2" key="1">
    <citation type="submission" date="2023-06" db="EMBL/GenBank/DDBJ databases">
        <authorList>
            <consortium name="Lawrence Berkeley National Laboratory"/>
            <person name="Ahrendt S."/>
            <person name="Sahu N."/>
            <person name="Indic B."/>
            <person name="Wong-Bajracharya J."/>
            <person name="Merenyi Z."/>
            <person name="Ke H.-M."/>
            <person name="Monk M."/>
            <person name="Kocsube S."/>
            <person name="Drula E."/>
            <person name="Lipzen A."/>
            <person name="Balint B."/>
            <person name="Henrissat B."/>
            <person name="Andreopoulos B."/>
            <person name="Martin F.M."/>
            <person name="Harder C.B."/>
            <person name="Rigling D."/>
            <person name="Ford K.L."/>
            <person name="Foster G.D."/>
            <person name="Pangilinan J."/>
            <person name="Papanicolaou A."/>
            <person name="Barry K."/>
            <person name="LaButti K."/>
            <person name="Viragh M."/>
            <person name="Koriabine M."/>
            <person name="Yan M."/>
            <person name="Riley R."/>
            <person name="Champramary S."/>
            <person name="Plett K.L."/>
            <person name="Tsai I.J."/>
            <person name="Slot J."/>
            <person name="Sipos G."/>
            <person name="Plett J."/>
            <person name="Nagy L.G."/>
            <person name="Grigoriev I.V."/>
        </authorList>
    </citation>
    <scope>NUCLEOTIDE SEQUENCE</scope>
    <source>
        <strain evidence="2">CCBAS 213</strain>
    </source>
</reference>
<dbReference type="AlphaFoldDB" id="A0AA39KF43"/>
<sequence length="528" mass="59114">MDNAANNGTFTIFLEQDLLHCGFRFCAVEKRIRCFAHIVNLAAKAVTSAITALNAVLLEESMDITQDPIAAVRALEIEVFLDKRDFADLRRYQLSEEEWKALDIIHQILANMKETFPPAASALDDGLIKLETYIERLDIVPAYILATTEEDEARQLFLHKLREYQSLTSIPSTPAQSQISDPHGSHWADDLLGDNLFDITMHPQSLEAEVDAYLSDVKTSHNIVKYWQHPAPMKLPLESSKVSMQLKTSSKSDCGLRWSKSETMTMVVIGSEKSSVSNIKGRVKIVDDGISDKEVRDFMIHGLESGSSIKNGADVDVDRLGGIMDSTKEDLASSGSLGLEILPLMIRAACRNCIIWILPADMFSSLLTRFFLFRRSHRSNTGGRMKEHIDAENCDEDGQPAVPTNSCRCCKKDKKNGKKNKRSAGMNNINSNPDDGDFSIESESEDMKYRLWHERAAIGKTLNDCKISVPTPKGFQIMFYGMVYGNFHYQLGPGPYGHIPYTLMASQSLRTEEIREETPDKTMIEAGI</sequence>
<proteinExistence type="predicted"/>
<evidence type="ECO:0008006" key="4">
    <source>
        <dbReference type="Google" id="ProtNLM"/>
    </source>
</evidence>
<organism evidence="2 3">
    <name type="scientific">Armillaria tabescens</name>
    <name type="common">Ringless honey mushroom</name>
    <name type="synonym">Agaricus tabescens</name>
    <dbReference type="NCBI Taxonomy" id="1929756"/>
    <lineage>
        <taxon>Eukaryota</taxon>
        <taxon>Fungi</taxon>
        <taxon>Dikarya</taxon>
        <taxon>Basidiomycota</taxon>
        <taxon>Agaricomycotina</taxon>
        <taxon>Agaricomycetes</taxon>
        <taxon>Agaricomycetidae</taxon>
        <taxon>Agaricales</taxon>
        <taxon>Marasmiineae</taxon>
        <taxon>Physalacriaceae</taxon>
        <taxon>Desarmillaria</taxon>
    </lineage>
</organism>
<dbReference type="EMBL" id="JAUEPS010000020">
    <property type="protein sequence ID" value="KAK0457633.1"/>
    <property type="molecule type" value="Genomic_DNA"/>
</dbReference>
<dbReference type="Proteomes" id="UP001175211">
    <property type="component" value="Unassembled WGS sequence"/>
</dbReference>
<keyword evidence="3" id="KW-1185">Reference proteome</keyword>
<evidence type="ECO:0000313" key="2">
    <source>
        <dbReference type="EMBL" id="KAK0457633.1"/>
    </source>
</evidence>
<feature type="region of interest" description="Disordered" evidence="1">
    <location>
        <begin position="413"/>
        <end position="440"/>
    </location>
</feature>
<feature type="compositionally biased region" description="Basic residues" evidence="1">
    <location>
        <begin position="413"/>
        <end position="422"/>
    </location>
</feature>
<gene>
    <name evidence="2" type="ORF">EV420DRAFT_1748418</name>
</gene>
<name>A0AA39KF43_ARMTA</name>
<comment type="caution">
    <text evidence="2">The sequence shown here is derived from an EMBL/GenBank/DDBJ whole genome shotgun (WGS) entry which is preliminary data.</text>
</comment>
<evidence type="ECO:0000256" key="1">
    <source>
        <dbReference type="SAM" id="MobiDB-lite"/>
    </source>
</evidence>
<dbReference type="RefSeq" id="XP_060329932.1">
    <property type="nucleotide sequence ID" value="XM_060480244.1"/>
</dbReference>
<protein>
    <recommendedName>
        <fullName evidence="4">HAT C-terminal dimerisation domain-containing protein</fullName>
    </recommendedName>
</protein>
<dbReference type="GeneID" id="85363792"/>
<evidence type="ECO:0000313" key="3">
    <source>
        <dbReference type="Proteomes" id="UP001175211"/>
    </source>
</evidence>
<accession>A0AA39KF43</accession>